<name>A0ABS8QCH1_9BURK</name>
<evidence type="ECO:0008006" key="4">
    <source>
        <dbReference type="Google" id="ProtNLM"/>
    </source>
</evidence>
<evidence type="ECO:0000313" key="2">
    <source>
        <dbReference type="EMBL" id="MCD2519448.1"/>
    </source>
</evidence>
<protein>
    <recommendedName>
        <fullName evidence="4">Haem-binding uptake Tiki superfamily ChaN domain-containing protein</fullName>
    </recommendedName>
</protein>
<evidence type="ECO:0000256" key="1">
    <source>
        <dbReference type="SAM" id="SignalP"/>
    </source>
</evidence>
<feature type="signal peptide" evidence="1">
    <location>
        <begin position="1"/>
        <end position="38"/>
    </location>
</feature>
<dbReference type="EMBL" id="JAJNOC010000013">
    <property type="protein sequence ID" value="MCD2519448.1"/>
    <property type="molecule type" value="Genomic_DNA"/>
</dbReference>
<organism evidence="2 3">
    <name type="scientific">Massilia phyllostachyos</name>
    <dbReference type="NCBI Taxonomy" id="2898585"/>
    <lineage>
        <taxon>Bacteria</taxon>
        <taxon>Pseudomonadati</taxon>
        <taxon>Pseudomonadota</taxon>
        <taxon>Betaproteobacteria</taxon>
        <taxon>Burkholderiales</taxon>
        <taxon>Oxalobacteraceae</taxon>
        <taxon>Telluria group</taxon>
        <taxon>Massilia</taxon>
    </lineage>
</organism>
<keyword evidence="3" id="KW-1185">Reference proteome</keyword>
<reference evidence="2" key="1">
    <citation type="submission" date="2021-11" db="EMBL/GenBank/DDBJ databases">
        <title>The complete genome of Massilia sp sp. G4R7.</title>
        <authorList>
            <person name="Liu L."/>
            <person name="Yue J."/>
            <person name="Yuan J."/>
            <person name="Yang F."/>
            <person name="Li L."/>
        </authorList>
    </citation>
    <scope>NUCLEOTIDE SEQUENCE</scope>
    <source>
        <strain evidence="2">G4R7</strain>
    </source>
</reference>
<accession>A0ABS8QCH1</accession>
<comment type="caution">
    <text evidence="2">The sequence shown here is derived from an EMBL/GenBank/DDBJ whole genome shotgun (WGS) entry which is preliminary data.</text>
</comment>
<dbReference type="RefSeq" id="WP_231060720.1">
    <property type="nucleotide sequence ID" value="NZ_JAJNOC010000013.1"/>
</dbReference>
<sequence length="431" mass="47515">MEIAMSRQRTGPRRRHFLSRLPACLIAWGLLSCHSAQAAPDYLKLLDRAETASGAPGVFAQLETLAPEARAAVLEERAGALDMLRNMRSLAGDASGAAQASMWFDIARDVQSQYGRSTSLALESATAEDALAAIVREAKNRQIVILNEAHHVPFHRVFAARLARELRKIGYEYLAAEAFTPDIPLHPATVDRNMGFYVNEPMYGAFVRGAIRDGWSFVGYDHNPEGAQPHERERLRELGSARNLVERIFTKHPKANVFMYVGYGHAGKQDVANKDGWKSVATLLREQLGVDPLSIEQTFMYARGDARVEHPRYRAAMERFAPSLPVVLRTPAGGYAMAGVRPGSYDMQVFHPDETEHGKEGRPVWMQTRAGLAPQPVPANLLPAQGRRLIQAFHADDGPDATPLDMVMVEAGKPAPALMLPPGTFRFGFAK</sequence>
<dbReference type="PROSITE" id="PS51257">
    <property type="entry name" value="PROKAR_LIPOPROTEIN"/>
    <property type="match status" value="1"/>
</dbReference>
<dbReference type="Proteomes" id="UP001179361">
    <property type="component" value="Unassembled WGS sequence"/>
</dbReference>
<keyword evidence="1" id="KW-0732">Signal</keyword>
<feature type="chain" id="PRO_5045247471" description="Haem-binding uptake Tiki superfamily ChaN domain-containing protein" evidence="1">
    <location>
        <begin position="39"/>
        <end position="431"/>
    </location>
</feature>
<dbReference type="SUPFAM" id="SSF159501">
    <property type="entry name" value="EreA/ChaN-like"/>
    <property type="match status" value="1"/>
</dbReference>
<proteinExistence type="predicted"/>
<gene>
    <name evidence="2" type="ORF">LQ564_24395</name>
</gene>
<evidence type="ECO:0000313" key="3">
    <source>
        <dbReference type="Proteomes" id="UP001179361"/>
    </source>
</evidence>